<dbReference type="RefSeq" id="WP_073483231.1">
    <property type="nucleotide sequence ID" value="NZ_FQVN01000004.1"/>
</dbReference>
<dbReference type="InterPro" id="IPR024197">
    <property type="entry name" value="TPP-like"/>
</dbReference>
<dbReference type="AlphaFoldDB" id="A0A1M5D362"/>
<proteinExistence type="predicted"/>
<sequence>MTSPRILVAADLDRTLIYTTRHCGLSAHGAPEIVCVEHRNGAPLSYLTRTAADLLAELAATAVLVPATTRTADQYARVRLPGRPSRFAVCANGGTLLVDGIVDRGWRTSVRARLLDSVPLSVVRAHLDQVLAPAWVRSRRCVEGLFTYVVLTDREALPAGWLSDLDHWATARGWRVSVLDHKIHLVPARLTKSAAVAEVARRAGTTTLLAAGDSLLDAELLESADAAIRPAHGELAARGWRRPHVAVTRTRGVLAGEEILRWLTTSQNRVLSVT</sequence>
<dbReference type="InterPro" id="IPR036412">
    <property type="entry name" value="HAD-like_sf"/>
</dbReference>
<dbReference type="EMBL" id="FQVN01000004">
    <property type="protein sequence ID" value="SHF61493.1"/>
    <property type="molecule type" value="Genomic_DNA"/>
</dbReference>
<dbReference type="STRING" id="2017.SAMN05444320_104283"/>
<keyword evidence="2" id="KW-1185">Reference proteome</keyword>
<dbReference type="PIRSF" id="PIRSF030802">
    <property type="entry name" value="UCP030802"/>
    <property type="match status" value="1"/>
</dbReference>
<dbReference type="Gene3D" id="3.40.50.1000">
    <property type="entry name" value="HAD superfamily/HAD-like"/>
    <property type="match status" value="1"/>
</dbReference>
<evidence type="ECO:0000313" key="1">
    <source>
        <dbReference type="EMBL" id="SHF61493.1"/>
    </source>
</evidence>
<dbReference type="Proteomes" id="UP000184501">
    <property type="component" value="Unassembled WGS sequence"/>
</dbReference>
<name>A0A1M5D362_STRHI</name>
<evidence type="ECO:0008006" key="3">
    <source>
        <dbReference type="Google" id="ProtNLM"/>
    </source>
</evidence>
<organism evidence="1 2">
    <name type="scientific">Streptoalloteichus hindustanus</name>
    <dbReference type="NCBI Taxonomy" id="2017"/>
    <lineage>
        <taxon>Bacteria</taxon>
        <taxon>Bacillati</taxon>
        <taxon>Actinomycetota</taxon>
        <taxon>Actinomycetes</taxon>
        <taxon>Pseudonocardiales</taxon>
        <taxon>Pseudonocardiaceae</taxon>
        <taxon>Streptoalloteichus</taxon>
    </lineage>
</organism>
<accession>A0A1M5D362</accession>
<protein>
    <recommendedName>
        <fullName evidence="3">Hydroxymethylpyrimidine pyrophosphatase</fullName>
    </recommendedName>
</protein>
<dbReference type="SUPFAM" id="SSF56784">
    <property type="entry name" value="HAD-like"/>
    <property type="match status" value="1"/>
</dbReference>
<evidence type="ECO:0000313" key="2">
    <source>
        <dbReference type="Proteomes" id="UP000184501"/>
    </source>
</evidence>
<reference evidence="1 2" key="1">
    <citation type="submission" date="2016-11" db="EMBL/GenBank/DDBJ databases">
        <authorList>
            <person name="Jaros S."/>
            <person name="Januszkiewicz K."/>
            <person name="Wedrychowicz H."/>
        </authorList>
    </citation>
    <scope>NUCLEOTIDE SEQUENCE [LARGE SCALE GENOMIC DNA]</scope>
    <source>
        <strain evidence="1 2">DSM 44523</strain>
    </source>
</reference>
<gene>
    <name evidence="1" type="ORF">SAMN05444320_104283</name>
</gene>
<dbReference type="InterPro" id="IPR023214">
    <property type="entry name" value="HAD_sf"/>
</dbReference>
<dbReference type="OrthoDB" id="1666512at2"/>